<accession>A0AAV7JB11</accession>
<protein>
    <submittedName>
        <fullName evidence="4">Serine/threonine-protein kinase PknD</fullName>
    </submittedName>
</protein>
<dbReference type="Gene3D" id="2.40.10.500">
    <property type="match status" value="1"/>
</dbReference>
<evidence type="ECO:0000256" key="1">
    <source>
        <dbReference type="ARBA" id="ARBA00022737"/>
    </source>
</evidence>
<evidence type="ECO:0000256" key="2">
    <source>
        <dbReference type="PROSITE-ProRule" id="PRU00504"/>
    </source>
</evidence>
<evidence type="ECO:0000313" key="4">
    <source>
        <dbReference type="EMBL" id="KAI6645881.1"/>
    </source>
</evidence>
<comment type="caution">
    <text evidence="4">The sequence shown here is derived from an EMBL/GenBank/DDBJ whole genome shotgun (WGS) entry which is preliminary data.</text>
</comment>
<dbReference type="GO" id="GO:0061630">
    <property type="term" value="F:ubiquitin protein ligase activity"/>
    <property type="evidence" value="ECO:0007669"/>
    <property type="project" value="TreeGrafter"/>
</dbReference>
<evidence type="ECO:0000256" key="3">
    <source>
        <dbReference type="SAM" id="MobiDB-lite"/>
    </source>
</evidence>
<evidence type="ECO:0000313" key="5">
    <source>
        <dbReference type="Proteomes" id="UP001165289"/>
    </source>
</evidence>
<name>A0AAV7JB11_9METZ</name>
<sequence length="409" mass="45777">MASLNTPDYITTARNAQIASVMSQVHDRLKELHKIIAEREQTLIAELESSRNVKLDDYIPANISQDMSLVNSFTHRNDQTRPVPSSFELDYSILEAVKSIGHFTYSDTPTNHTKGRSYVPKPMSNPGRNNPTVAVGKGGLAPGEFNVPRGLAIDPTTSNIYIADCVNHRVQVFNSDGQYLFHFGNERGENKMCNPWSICISIQGLYVTQFKLGAIHAYKYDGTFVNKTGSRGKGAGQFQYPEGLTNDVDGNVIICDRGNNRVQVLNGELNYLTEFGSEILKKPRDVKIVSEYVIVLDKSNPCLHVFTIRSDKSGVDHIQDMITQGQGEQVCKPGFFTLDGNNCILISDQWNHTIKCFSANGEYKKDVISLCNLYRPQGIDYDTTKHQIVCVCWNQSDVLQIFKTECLTK</sequence>
<dbReference type="PROSITE" id="PS51125">
    <property type="entry name" value="NHL"/>
    <property type="match status" value="2"/>
</dbReference>
<dbReference type="GO" id="GO:0043161">
    <property type="term" value="P:proteasome-mediated ubiquitin-dependent protein catabolic process"/>
    <property type="evidence" value="ECO:0007669"/>
    <property type="project" value="TreeGrafter"/>
</dbReference>
<dbReference type="PANTHER" id="PTHR24104">
    <property type="entry name" value="E3 UBIQUITIN-PROTEIN LIGASE NHLRC1-RELATED"/>
    <property type="match status" value="1"/>
</dbReference>
<keyword evidence="4" id="KW-0418">Kinase</keyword>
<dbReference type="GO" id="GO:0000209">
    <property type="term" value="P:protein polyubiquitination"/>
    <property type="evidence" value="ECO:0007669"/>
    <property type="project" value="TreeGrafter"/>
</dbReference>
<keyword evidence="4" id="KW-0808">Transferase</keyword>
<dbReference type="GO" id="GO:0016301">
    <property type="term" value="F:kinase activity"/>
    <property type="evidence" value="ECO:0007669"/>
    <property type="project" value="UniProtKB-KW"/>
</dbReference>
<proteinExistence type="predicted"/>
<dbReference type="InterPro" id="IPR001258">
    <property type="entry name" value="NHL_repeat"/>
</dbReference>
<feature type="repeat" description="NHL" evidence="2">
    <location>
        <begin position="225"/>
        <end position="268"/>
    </location>
</feature>
<dbReference type="InterPro" id="IPR050952">
    <property type="entry name" value="TRIM-NHL_E3_ligases"/>
</dbReference>
<dbReference type="InterPro" id="IPR011042">
    <property type="entry name" value="6-blade_b-propeller_TolB-like"/>
</dbReference>
<keyword evidence="1" id="KW-0677">Repeat</keyword>
<dbReference type="EMBL" id="JAKMXF010000365">
    <property type="protein sequence ID" value="KAI6645881.1"/>
    <property type="molecule type" value="Genomic_DNA"/>
</dbReference>
<feature type="region of interest" description="Disordered" evidence="3">
    <location>
        <begin position="109"/>
        <end position="128"/>
    </location>
</feature>
<gene>
    <name evidence="4" type="ORF">LOD99_13139</name>
</gene>
<reference evidence="4 5" key="1">
    <citation type="journal article" date="2023" name="BMC Biol.">
        <title>The compact genome of the sponge Oopsacas minuta (Hexactinellida) is lacking key metazoan core genes.</title>
        <authorList>
            <person name="Santini S."/>
            <person name="Schenkelaars Q."/>
            <person name="Jourda C."/>
            <person name="Duchesne M."/>
            <person name="Belahbib H."/>
            <person name="Rocher C."/>
            <person name="Selva M."/>
            <person name="Riesgo A."/>
            <person name="Vervoort M."/>
            <person name="Leys S.P."/>
            <person name="Kodjabachian L."/>
            <person name="Le Bivic A."/>
            <person name="Borchiellini C."/>
            <person name="Claverie J.M."/>
            <person name="Renard E."/>
        </authorList>
    </citation>
    <scope>NUCLEOTIDE SEQUENCE [LARGE SCALE GENOMIC DNA]</scope>
    <source>
        <strain evidence="4">SPO-2</strain>
    </source>
</reference>
<feature type="repeat" description="NHL" evidence="2">
    <location>
        <begin position="135"/>
        <end position="176"/>
    </location>
</feature>
<dbReference type="PANTHER" id="PTHR24104:SF25">
    <property type="entry name" value="PROTEIN LIN-41"/>
    <property type="match status" value="1"/>
</dbReference>
<dbReference type="CDD" id="cd05819">
    <property type="entry name" value="NHL"/>
    <property type="match status" value="1"/>
</dbReference>
<dbReference type="SUPFAM" id="SSF75011">
    <property type="entry name" value="3-carboxy-cis,cis-mucoante lactonizing enzyme"/>
    <property type="match status" value="1"/>
</dbReference>
<keyword evidence="5" id="KW-1185">Reference proteome</keyword>
<dbReference type="Proteomes" id="UP001165289">
    <property type="component" value="Unassembled WGS sequence"/>
</dbReference>
<dbReference type="Pfam" id="PF01436">
    <property type="entry name" value="NHL"/>
    <property type="match status" value="2"/>
</dbReference>
<dbReference type="Gene3D" id="2.120.10.30">
    <property type="entry name" value="TolB, C-terminal domain"/>
    <property type="match status" value="1"/>
</dbReference>
<dbReference type="AlphaFoldDB" id="A0AAV7JB11"/>
<dbReference type="GO" id="GO:0008270">
    <property type="term" value="F:zinc ion binding"/>
    <property type="evidence" value="ECO:0007669"/>
    <property type="project" value="UniProtKB-KW"/>
</dbReference>
<organism evidence="4 5">
    <name type="scientific">Oopsacas minuta</name>
    <dbReference type="NCBI Taxonomy" id="111878"/>
    <lineage>
        <taxon>Eukaryota</taxon>
        <taxon>Metazoa</taxon>
        <taxon>Porifera</taxon>
        <taxon>Hexactinellida</taxon>
        <taxon>Hexasterophora</taxon>
        <taxon>Lyssacinosida</taxon>
        <taxon>Leucopsacidae</taxon>
        <taxon>Oopsacas</taxon>
    </lineage>
</organism>